<reference evidence="10" key="1">
    <citation type="journal article" date="1997" name="Nucleic Acids Res.">
        <title>tRNAscan-SE: a program for improved detection of transfer RNA genes in genomic sequence.</title>
        <authorList>
            <person name="Lowe T.M."/>
            <person name="Eddy S.R."/>
        </authorList>
    </citation>
    <scope>NUCLEOTIDE SEQUENCE [LARGE SCALE GENOMIC DNA]</scope>
    <source>
        <strain evidence="10">r\DH55</strain>
    </source>
</reference>
<dbReference type="InterPro" id="IPR000225">
    <property type="entry name" value="Armadillo"/>
</dbReference>
<gene>
    <name evidence="11 12" type="primary">LOC104750553</name>
</gene>
<reference evidence="11 12" key="3">
    <citation type="submission" date="2025-05" db="UniProtKB">
        <authorList>
            <consortium name="RefSeq"/>
        </authorList>
    </citation>
    <scope>IDENTIFICATION</scope>
    <source>
        <tissue evidence="11 12">Leaf</tissue>
    </source>
</reference>
<dbReference type="InterPro" id="IPR003613">
    <property type="entry name" value="Ubox_domain"/>
</dbReference>
<dbReference type="RefSeq" id="XP_010470665.1">
    <property type="nucleotide sequence ID" value="XM_010472363.2"/>
</dbReference>
<evidence type="ECO:0000313" key="12">
    <source>
        <dbReference type="RefSeq" id="XP_010470665.1"/>
    </source>
</evidence>
<evidence type="ECO:0000256" key="5">
    <source>
        <dbReference type="ARBA" id="ARBA00022737"/>
    </source>
</evidence>
<keyword evidence="4" id="KW-0808">Transferase</keyword>
<evidence type="ECO:0000256" key="1">
    <source>
        <dbReference type="ARBA" id="ARBA00000900"/>
    </source>
</evidence>
<keyword evidence="10" id="KW-1185">Reference proteome</keyword>
<reference evidence="10" key="2">
    <citation type="journal article" date="2014" name="Nat. Commun.">
        <title>The emerging biofuel crop Camelina sativa retains a highly undifferentiated hexaploid genome structure.</title>
        <authorList>
            <person name="Kagale S."/>
            <person name="Koh C."/>
            <person name="Nixon J."/>
            <person name="Bollina V."/>
            <person name="Clarke W.E."/>
            <person name="Tuteja R."/>
            <person name="Spillane C."/>
            <person name="Robinson S.J."/>
            <person name="Links M.G."/>
            <person name="Clarke C."/>
            <person name="Higgins E.E."/>
            <person name="Huebert T."/>
            <person name="Sharpe A.G."/>
            <person name="Parkin I.A."/>
        </authorList>
    </citation>
    <scope>NUCLEOTIDE SEQUENCE [LARGE SCALE GENOMIC DNA]</scope>
    <source>
        <strain evidence="10">r\DH55</strain>
    </source>
</reference>
<comment type="pathway">
    <text evidence="2">Protein modification; protein ubiquitination.</text>
</comment>
<evidence type="ECO:0000313" key="11">
    <source>
        <dbReference type="RefSeq" id="XP_010470664.1"/>
    </source>
</evidence>
<dbReference type="Gene3D" id="1.25.10.10">
    <property type="entry name" value="Leucine-rich Repeat Variant"/>
    <property type="match status" value="1"/>
</dbReference>
<dbReference type="PROSITE" id="PS50176">
    <property type="entry name" value="ARM_REPEAT"/>
    <property type="match status" value="1"/>
</dbReference>
<name>A0ABM0WG88_CAMSA</name>
<dbReference type="PROSITE" id="PS51698">
    <property type="entry name" value="U_BOX"/>
    <property type="match status" value="1"/>
</dbReference>
<keyword evidence="5" id="KW-0677">Repeat</keyword>
<feature type="repeat" description="ARM" evidence="7">
    <location>
        <begin position="466"/>
        <end position="512"/>
    </location>
</feature>
<keyword evidence="6" id="KW-0833">Ubl conjugation pathway</keyword>
<dbReference type="SMART" id="SM00504">
    <property type="entry name" value="Ubox"/>
    <property type="match status" value="1"/>
</dbReference>
<comment type="catalytic activity">
    <reaction evidence="1">
        <text>S-ubiquitinyl-[E2 ubiquitin-conjugating enzyme]-L-cysteine + [acceptor protein]-L-lysine = [E2 ubiquitin-conjugating enzyme]-L-cysteine + N(6)-ubiquitinyl-[acceptor protein]-L-lysine.</text>
        <dbReference type="EC" id="2.3.2.27"/>
    </reaction>
</comment>
<evidence type="ECO:0000256" key="6">
    <source>
        <dbReference type="ARBA" id="ARBA00022786"/>
    </source>
</evidence>
<dbReference type="Proteomes" id="UP000694864">
    <property type="component" value="Chromosome 16"/>
</dbReference>
<dbReference type="InterPro" id="IPR016024">
    <property type="entry name" value="ARM-type_fold"/>
</dbReference>
<dbReference type="InterPro" id="IPR011989">
    <property type="entry name" value="ARM-like"/>
</dbReference>
<dbReference type="PANTHER" id="PTHR23315:SF284">
    <property type="entry name" value="U-BOX DOMAIN-CONTAINING PROTEIN 7"/>
    <property type="match status" value="1"/>
</dbReference>
<dbReference type="CDD" id="cd16664">
    <property type="entry name" value="RING-Ubox_PUB"/>
    <property type="match status" value="1"/>
</dbReference>
<evidence type="ECO:0000256" key="2">
    <source>
        <dbReference type="ARBA" id="ARBA00004906"/>
    </source>
</evidence>
<dbReference type="SUPFAM" id="SSF57850">
    <property type="entry name" value="RING/U-box"/>
    <property type="match status" value="1"/>
</dbReference>
<dbReference type="InterPro" id="IPR058678">
    <property type="entry name" value="ARM_PUB"/>
</dbReference>
<evidence type="ECO:0000256" key="3">
    <source>
        <dbReference type="ARBA" id="ARBA00012483"/>
    </source>
</evidence>
<dbReference type="EC" id="2.3.2.27" evidence="3"/>
<organism evidence="10 12">
    <name type="scientific">Camelina sativa</name>
    <name type="common">False flax</name>
    <name type="synonym">Myagrum sativum</name>
    <dbReference type="NCBI Taxonomy" id="90675"/>
    <lineage>
        <taxon>Eukaryota</taxon>
        <taxon>Viridiplantae</taxon>
        <taxon>Streptophyta</taxon>
        <taxon>Embryophyta</taxon>
        <taxon>Tracheophyta</taxon>
        <taxon>Spermatophyta</taxon>
        <taxon>Magnoliopsida</taxon>
        <taxon>eudicotyledons</taxon>
        <taxon>Gunneridae</taxon>
        <taxon>Pentapetalae</taxon>
        <taxon>rosids</taxon>
        <taxon>malvids</taxon>
        <taxon>Brassicales</taxon>
        <taxon>Brassicaceae</taxon>
        <taxon>Camelineae</taxon>
        <taxon>Camelina</taxon>
    </lineage>
</organism>
<feature type="region of interest" description="Disordered" evidence="8">
    <location>
        <begin position="707"/>
        <end position="765"/>
    </location>
</feature>
<feature type="compositionally biased region" description="Basic and acidic residues" evidence="8">
    <location>
        <begin position="707"/>
        <end position="729"/>
    </location>
</feature>
<dbReference type="InterPro" id="IPR013083">
    <property type="entry name" value="Znf_RING/FYVE/PHD"/>
</dbReference>
<dbReference type="GeneID" id="104750553"/>
<sequence length="783" mass="86267">MDVTELEENLFAASDAKLHGDMCKELSGVLCKVLSIFPSLEGARPRSKSGIQALCSLHIALEKAKNILQHCSECSKLYLAITGDAVLLKFEKAKIALIDGLKRVEDIVPSSIGSQILEIVGELENTRFMLDPSEKEVGDQIIALLQQGKKFDNCNDNTELETFHRAATRLSITSSRVALAERRALKKLVDRARAEEDKRKESIVAYLLHLIRKCSKLFRSEISDENDSQNSNPCSPTEDHGSVHGFGRQLSKFVSMNDKPMNGVKSGQMPVPPEELRCPISLQLMCDPVIIASGQTYERVCIEKWFSDGHNTCPKTQQQLPHLSLTPNNCVKGLIASWCEQNGTQIPSGPPESQELDYWRLALSDSESTKSKSVNSISSCKLTGIKIVPLEENGTTVVERQNTEEESFVSDDDDEDSDVNVLERYQDLLAVLNEEKDLDKKGKVVEKIRLLLKDDEEARIFMGANGFVEALLRFLESAVDENNVAAQDRGAMALFNLAVNNNRNKELMLTSGVIPLLEKMISSSESQGSATALYLNLSCLDEAKSVIGASPAVPFLVQLLQGTTDNQCKLDALHALYNLSTYSPNISALLSSNIIKSLQGLLASTGENLWIEKSLAVLLNLASSQEGKDEAVSSQGMISSLATVLEMGDTAEQEQAVSCLLILCNGRESCIQMVLQEGVIPSLVSISVNGSARGREKSQKLLMLFREQRQQRDQPSPNRDESPQKEPPRKSLSAPMSLHGSTTPASPSVEGFEPRVLSKSMSRRKSLARPFSFFWKKSYSIRQ</sequence>
<dbReference type="SMART" id="SM00185">
    <property type="entry name" value="ARM"/>
    <property type="match status" value="5"/>
</dbReference>
<dbReference type="SUPFAM" id="SSF48371">
    <property type="entry name" value="ARM repeat"/>
    <property type="match status" value="1"/>
</dbReference>
<dbReference type="Pfam" id="PF04564">
    <property type="entry name" value="U-box"/>
    <property type="match status" value="1"/>
</dbReference>
<accession>A0ABM0WG88</accession>
<dbReference type="Gene3D" id="3.30.40.10">
    <property type="entry name" value="Zinc/RING finger domain, C3HC4 (zinc finger)"/>
    <property type="match status" value="1"/>
</dbReference>
<protein>
    <recommendedName>
        <fullName evidence="3">RING-type E3 ubiquitin transferase</fullName>
        <ecNumber evidence="3">2.3.2.27</ecNumber>
    </recommendedName>
</protein>
<evidence type="ECO:0000256" key="7">
    <source>
        <dbReference type="PROSITE-ProRule" id="PRU00259"/>
    </source>
</evidence>
<evidence type="ECO:0000256" key="4">
    <source>
        <dbReference type="ARBA" id="ARBA00022679"/>
    </source>
</evidence>
<dbReference type="PANTHER" id="PTHR23315">
    <property type="entry name" value="U BOX DOMAIN-CONTAINING"/>
    <property type="match status" value="1"/>
</dbReference>
<proteinExistence type="predicted"/>
<dbReference type="RefSeq" id="XP_010470664.1">
    <property type="nucleotide sequence ID" value="XM_010472362.2"/>
</dbReference>
<dbReference type="InterPro" id="IPR045210">
    <property type="entry name" value="RING-Ubox_PUB"/>
</dbReference>
<evidence type="ECO:0000256" key="8">
    <source>
        <dbReference type="SAM" id="MobiDB-lite"/>
    </source>
</evidence>
<evidence type="ECO:0000313" key="10">
    <source>
        <dbReference type="Proteomes" id="UP000694864"/>
    </source>
</evidence>
<dbReference type="Pfam" id="PF25598">
    <property type="entry name" value="ARM_PUB"/>
    <property type="match status" value="1"/>
</dbReference>
<feature type="domain" description="U-box" evidence="9">
    <location>
        <begin position="271"/>
        <end position="345"/>
    </location>
</feature>
<evidence type="ECO:0000259" key="9">
    <source>
        <dbReference type="PROSITE" id="PS51698"/>
    </source>
</evidence>